<name>A0A843UD72_COLES</name>
<organism evidence="1 2">
    <name type="scientific">Colocasia esculenta</name>
    <name type="common">Wild taro</name>
    <name type="synonym">Arum esculentum</name>
    <dbReference type="NCBI Taxonomy" id="4460"/>
    <lineage>
        <taxon>Eukaryota</taxon>
        <taxon>Viridiplantae</taxon>
        <taxon>Streptophyta</taxon>
        <taxon>Embryophyta</taxon>
        <taxon>Tracheophyta</taxon>
        <taxon>Spermatophyta</taxon>
        <taxon>Magnoliopsida</taxon>
        <taxon>Liliopsida</taxon>
        <taxon>Araceae</taxon>
        <taxon>Aroideae</taxon>
        <taxon>Colocasieae</taxon>
        <taxon>Colocasia</taxon>
    </lineage>
</organism>
<evidence type="ECO:0000313" key="2">
    <source>
        <dbReference type="Proteomes" id="UP000652761"/>
    </source>
</evidence>
<dbReference type="PANTHER" id="PTHR47370:SF10">
    <property type="entry name" value="N-ACETYLTRANSFERASE HLS1-RELATED"/>
    <property type="match status" value="1"/>
</dbReference>
<dbReference type="Proteomes" id="UP000652761">
    <property type="component" value="Unassembled WGS sequence"/>
</dbReference>
<comment type="caution">
    <text evidence="1">The sequence shown here is derived from an EMBL/GenBank/DDBJ whole genome shotgun (WGS) entry which is preliminary data.</text>
</comment>
<proteinExistence type="predicted"/>
<evidence type="ECO:0000313" key="1">
    <source>
        <dbReference type="EMBL" id="MQL79870.1"/>
    </source>
</evidence>
<sequence>MPPLRGRGCGYSKFHTPSILIQPVYAHRLRLPRRVVVLSLPPPSDAEPFYRHRFSTVEFVPRDINVILANPLSLGTFLAVESHYAASAAMWRGTEAFLADPLASWALLNVWNCKDMFWMEPFVLYFMYGVGKEGAAAAWLLRGLYAHAHNMVWWGGCWAMVEEVEVCEPPQWGSRTSGGCHAPRTSSV</sequence>
<dbReference type="AlphaFoldDB" id="A0A843UD72"/>
<gene>
    <name evidence="1" type="ORF">Taro_012302</name>
</gene>
<reference evidence="1" key="1">
    <citation type="submission" date="2017-07" db="EMBL/GenBank/DDBJ databases">
        <title>Taro Niue Genome Assembly and Annotation.</title>
        <authorList>
            <person name="Atibalentja N."/>
            <person name="Keating K."/>
            <person name="Fields C.J."/>
        </authorList>
    </citation>
    <scope>NUCLEOTIDE SEQUENCE</scope>
    <source>
        <strain evidence="1">Niue_2</strain>
        <tissue evidence="1">Leaf</tissue>
    </source>
</reference>
<protein>
    <submittedName>
        <fullName evidence="1">Uncharacterized protein</fullName>
    </submittedName>
</protein>
<accession>A0A843UD72</accession>
<dbReference type="PANTHER" id="PTHR47370">
    <property type="entry name" value="ACYL-COA N-ACYLTRANSFERASES (NAT) SUPERFAMILY PROTEIN"/>
    <property type="match status" value="1"/>
</dbReference>
<dbReference type="InterPro" id="IPR052810">
    <property type="entry name" value="Plant_NAT"/>
</dbReference>
<keyword evidence="2" id="KW-1185">Reference proteome</keyword>
<dbReference type="EMBL" id="NMUH01000479">
    <property type="protein sequence ID" value="MQL79870.1"/>
    <property type="molecule type" value="Genomic_DNA"/>
</dbReference>